<dbReference type="EMBL" id="BA000011">
    <property type="protein sequence ID" value="BAB59234.1"/>
    <property type="molecule type" value="Genomic_DNA"/>
</dbReference>
<dbReference type="PANTHER" id="PTHR47619:SF1">
    <property type="entry name" value="EXODEOXYRIBONUCLEASE WALJ"/>
    <property type="match status" value="1"/>
</dbReference>
<proteinExistence type="predicted"/>
<dbReference type="PhylomeDB" id="Q97CK9"/>
<dbReference type="eggNOG" id="arCOG00502">
    <property type="taxonomic scope" value="Archaea"/>
</dbReference>
<dbReference type="KEGG" id="tvo:TVG0096070"/>
<evidence type="ECO:0000313" key="3">
    <source>
        <dbReference type="Proteomes" id="UP000001017"/>
    </source>
</evidence>
<dbReference type="Pfam" id="PF12706">
    <property type="entry name" value="Lactamase_B_2"/>
    <property type="match status" value="1"/>
</dbReference>
<dbReference type="Gene3D" id="3.60.15.10">
    <property type="entry name" value="Ribonuclease Z/Hydroxyacylglutathione hydrolase-like"/>
    <property type="match status" value="1"/>
</dbReference>
<reference evidence="2 3" key="2">
    <citation type="journal article" date="2000" name="Proc. Natl. Acad. Sci. U.S.A.">
        <title>Archaeal adaptation to higher temperatures revealed by genomic sequence of Thermoplasma volcanium.</title>
        <authorList>
            <person name="Kawashima T."/>
            <person name="Amano N."/>
            <person name="Koike H."/>
            <person name="Makino S."/>
            <person name="Higuchi S."/>
            <person name="Kawashima-Ohya Y."/>
            <person name="Watanabe K."/>
            <person name="Yamazaki M."/>
            <person name="Kanehori K."/>
            <person name="Kawamoto T."/>
            <person name="Nunoshiba T."/>
            <person name="Yamamoto Y."/>
            <person name="Aramaki H."/>
            <person name="Makino K."/>
            <person name="Suzuki M."/>
        </authorList>
    </citation>
    <scope>NUCLEOTIDE SEQUENCE [LARGE SCALE GENOMIC DNA]</scope>
    <source>
        <strain evidence="3">ATCC 51530 / DSM 4299 / JCM 9571 / NBRC 15438 / GSS1</strain>
    </source>
</reference>
<dbReference type="InterPro" id="IPR001279">
    <property type="entry name" value="Metallo-B-lactamas"/>
</dbReference>
<dbReference type="STRING" id="273116.gene:9380860"/>
<protein>
    <recommendedName>
        <fullName evidence="1">Metallo-beta-lactamase domain-containing protein</fullName>
    </recommendedName>
</protein>
<dbReference type="PANTHER" id="PTHR47619">
    <property type="entry name" value="METALLO-HYDROLASE YYCJ-RELATED"/>
    <property type="match status" value="1"/>
</dbReference>
<evidence type="ECO:0000313" key="2">
    <source>
        <dbReference type="EMBL" id="BAB59234.1"/>
    </source>
</evidence>
<gene>
    <name evidence="2" type="ORF">TVG0096070</name>
</gene>
<dbReference type="InterPro" id="IPR052533">
    <property type="entry name" value="WalJ/YycJ-like"/>
</dbReference>
<dbReference type="SUPFAM" id="SSF56281">
    <property type="entry name" value="Metallo-hydrolase/oxidoreductase"/>
    <property type="match status" value="1"/>
</dbReference>
<name>Q97CK9_THEVO</name>
<dbReference type="PaxDb" id="273116-14324306"/>
<reference evidence="2 3" key="1">
    <citation type="journal article" date="1999" name="Proc. Jpn. Acad.">
        <title>Determination of the complete genomic DNA sequence of Thermoplasma volvanium GSS1.</title>
        <authorList>
            <person name="Kawashima T."/>
            <person name="Yamamoto Y."/>
            <person name="Aramaki H."/>
            <person name="Nunoshiba T."/>
            <person name="Kawamoto T."/>
            <person name="Watanabe K."/>
            <person name="Yamazaki M."/>
            <person name="Kanehori K."/>
            <person name="Amano N."/>
            <person name="Ohya Y."/>
            <person name="Makino K."/>
            <person name="Suzuki M."/>
        </authorList>
    </citation>
    <scope>NUCLEOTIDE SEQUENCE [LARGE SCALE GENOMIC DNA]</scope>
    <source>
        <strain evidence="3">ATCC 51530 / DSM 4299 / JCM 9571 / NBRC 15438 / GSS1</strain>
    </source>
</reference>
<evidence type="ECO:0000259" key="1">
    <source>
        <dbReference type="SMART" id="SM00849"/>
    </source>
</evidence>
<organism evidence="2 3">
    <name type="scientific">Thermoplasma volcanium (strain ATCC 51530 / DSM 4299 / JCM 9571 / NBRC 15438 / GSS1)</name>
    <dbReference type="NCBI Taxonomy" id="273116"/>
    <lineage>
        <taxon>Archaea</taxon>
        <taxon>Methanobacteriati</taxon>
        <taxon>Thermoplasmatota</taxon>
        <taxon>Thermoplasmata</taxon>
        <taxon>Thermoplasmatales</taxon>
        <taxon>Thermoplasmataceae</taxon>
        <taxon>Thermoplasma</taxon>
    </lineage>
</organism>
<sequence>MQTMTAYNNNAIYFKNIASGSKGNSTFIWDAHDLIVIDFGITMKKFKEAISELTLGGLNKSIFISHEHADHVSGIRSVKKVDGADVYTRPATAEAANIKAYEIDNEVVIGNFEILAFDVPHDAADPVAFTVKWKDLKISVVSDLGTVTENVISNIRDSDILAFESNHDVSMLKTGRYPASLKRRILSQHGHLSNEQSAEAISKAINESTEIVLTHLSQENNKPEIALNEVKSYLKNRDIKYKDVECADQYVGSSLKSLKT</sequence>
<accession>Q97CK9</accession>
<dbReference type="Proteomes" id="UP000001017">
    <property type="component" value="Chromosome"/>
</dbReference>
<dbReference type="HOGENOM" id="CLU_073253_0_0_2"/>
<dbReference type="InterPro" id="IPR036866">
    <property type="entry name" value="RibonucZ/Hydroxyglut_hydro"/>
</dbReference>
<dbReference type="DNASU" id="1441579"/>
<feature type="domain" description="Metallo-beta-lactamase" evidence="1">
    <location>
        <begin position="22"/>
        <end position="189"/>
    </location>
</feature>
<dbReference type="AlphaFoldDB" id="Q97CK9"/>
<keyword evidence="3" id="KW-1185">Reference proteome</keyword>
<dbReference type="SMART" id="SM00849">
    <property type="entry name" value="Lactamase_B"/>
    <property type="match status" value="1"/>
</dbReference>